<dbReference type="AlphaFoldDB" id="A0A9Q3VKF0"/>
<sequence>MSIIHAMARWILGVLAPGTGTRRATGRPAAPAPARAAKPPRPTSVPLPTHRSPYGLPVPLDGRATAPIRPYVLAAERDHERECARRRRITLVLAADFGIDLDRHVVGAERAA</sequence>
<evidence type="ECO:0000313" key="3">
    <source>
        <dbReference type="Proteomes" id="UP001108029"/>
    </source>
</evidence>
<dbReference type="Proteomes" id="UP001108029">
    <property type="component" value="Unassembled WGS sequence"/>
</dbReference>
<keyword evidence="3" id="KW-1185">Reference proteome</keyword>
<proteinExistence type="predicted"/>
<reference evidence="2" key="1">
    <citation type="submission" date="2021-12" db="EMBL/GenBank/DDBJ databases">
        <authorList>
            <person name="Lee J.-H."/>
            <person name="Kim S.-B."/>
        </authorList>
    </citation>
    <scope>NUCLEOTIDE SEQUENCE</scope>
    <source>
        <strain evidence="2">NR30</strain>
    </source>
</reference>
<accession>A0A9Q3VKF0</accession>
<evidence type="ECO:0000313" key="2">
    <source>
        <dbReference type="EMBL" id="MCD9873637.1"/>
    </source>
</evidence>
<dbReference type="EMBL" id="JAJSBI010000003">
    <property type="protein sequence ID" value="MCD9873637.1"/>
    <property type="molecule type" value="Genomic_DNA"/>
</dbReference>
<name>A0A9Q3VKF0_9ACTN</name>
<organism evidence="2 3">
    <name type="scientific">Streptomyces guryensis</name>
    <dbReference type="NCBI Taxonomy" id="2886947"/>
    <lineage>
        <taxon>Bacteria</taxon>
        <taxon>Bacillati</taxon>
        <taxon>Actinomycetota</taxon>
        <taxon>Actinomycetes</taxon>
        <taxon>Kitasatosporales</taxon>
        <taxon>Streptomycetaceae</taxon>
        <taxon>Streptomyces</taxon>
    </lineage>
</organism>
<gene>
    <name evidence="2" type="ORF">LJ657_08125</name>
</gene>
<feature type="region of interest" description="Disordered" evidence="1">
    <location>
        <begin position="19"/>
        <end position="61"/>
    </location>
</feature>
<feature type="compositionally biased region" description="Low complexity" evidence="1">
    <location>
        <begin position="19"/>
        <end position="37"/>
    </location>
</feature>
<evidence type="ECO:0000256" key="1">
    <source>
        <dbReference type="SAM" id="MobiDB-lite"/>
    </source>
</evidence>
<comment type="caution">
    <text evidence="2">The sequence shown here is derived from an EMBL/GenBank/DDBJ whole genome shotgun (WGS) entry which is preliminary data.</text>
</comment>
<protein>
    <submittedName>
        <fullName evidence="2">Uncharacterized protein</fullName>
    </submittedName>
</protein>
<dbReference type="RefSeq" id="WP_232647708.1">
    <property type="nucleotide sequence ID" value="NZ_JAJSBI010000003.1"/>
</dbReference>